<feature type="non-terminal residue" evidence="1">
    <location>
        <position position="1"/>
    </location>
</feature>
<sequence length="541" mass="62013">MIEFNATQLISDTVLPLDTFNAQVENIIRSFISTITREFTRSRQLIGDQIQYYGSMSELYTSFHFTSFIHEQVLDDEGVDFYTLSRVYVNQSSNCSCDDTPFCKMPAFIDDNDNSFHIPGIYFGCYIVESLQSNLECFYKQTCIGELHHVLSSSVTLNTSVLDATIQSHYERNETIEHIVDQLMIEQWRNTTSHERYYDRYHPSIEVRLHQVCNSNFVSNLYFAYLNPLTTYIPYGDKRRGKSPLQMIASWCRQAQSSILDDRSAFYVEQFTIYEVLSPEVFDKEVQSLTSLFIGSTESTFVHSLTVIRQMIQDNVLMSGYTTNVFPYAAGNSTTLRLHIGYAFYPQSDTCICVFSNNCTEPISDLYIEEDYTTFMDNSSNCSCQQTPTCVVSSSIFYDVLYAAERVIRFTVPGIMRRCYIVEGLLQSTLTCFYNQLCINDIRHALNTTLPLDTIIKLNTTALNPLLSSKFQINSTLNDIINQLMADEWLTISLHDKYYVACNPDTCTYSIVDKNDFISVISTIIGILESPTTILRFVVPK</sequence>
<reference evidence="1" key="1">
    <citation type="submission" date="2021-02" db="EMBL/GenBank/DDBJ databases">
        <authorList>
            <person name="Nowell W R."/>
        </authorList>
    </citation>
    <scope>NUCLEOTIDE SEQUENCE</scope>
</reference>
<evidence type="ECO:0000313" key="1">
    <source>
        <dbReference type="EMBL" id="CAF4086181.1"/>
    </source>
</evidence>
<dbReference type="Proteomes" id="UP000663844">
    <property type="component" value="Unassembled WGS sequence"/>
</dbReference>
<proteinExistence type="predicted"/>
<comment type="caution">
    <text evidence="1">The sequence shown here is derived from an EMBL/GenBank/DDBJ whole genome shotgun (WGS) entry which is preliminary data.</text>
</comment>
<name>A0A819TSS6_9BILA</name>
<accession>A0A819TSS6</accession>
<organism evidence="1 2">
    <name type="scientific">Adineta steineri</name>
    <dbReference type="NCBI Taxonomy" id="433720"/>
    <lineage>
        <taxon>Eukaryota</taxon>
        <taxon>Metazoa</taxon>
        <taxon>Spiralia</taxon>
        <taxon>Gnathifera</taxon>
        <taxon>Rotifera</taxon>
        <taxon>Eurotatoria</taxon>
        <taxon>Bdelloidea</taxon>
        <taxon>Adinetida</taxon>
        <taxon>Adinetidae</taxon>
        <taxon>Adineta</taxon>
    </lineage>
</organism>
<dbReference type="AlphaFoldDB" id="A0A819TSS6"/>
<dbReference type="EMBL" id="CAJOAZ010005069">
    <property type="protein sequence ID" value="CAF4086181.1"/>
    <property type="molecule type" value="Genomic_DNA"/>
</dbReference>
<protein>
    <submittedName>
        <fullName evidence="1">Uncharacterized protein</fullName>
    </submittedName>
</protein>
<evidence type="ECO:0000313" key="2">
    <source>
        <dbReference type="Proteomes" id="UP000663844"/>
    </source>
</evidence>
<gene>
    <name evidence="1" type="ORF">OXD698_LOCUS34619</name>
</gene>